<dbReference type="PANTHER" id="PTHR32322:SF9">
    <property type="entry name" value="AMINO-ACID METABOLITE EFFLUX PUMP-RELATED"/>
    <property type="match status" value="1"/>
</dbReference>
<feature type="transmembrane region" description="Helical" evidence="5">
    <location>
        <begin position="96"/>
        <end position="117"/>
    </location>
</feature>
<feature type="transmembrane region" description="Helical" evidence="5">
    <location>
        <begin position="186"/>
        <end position="204"/>
    </location>
</feature>
<feature type="transmembrane region" description="Helical" evidence="5">
    <location>
        <begin position="35"/>
        <end position="57"/>
    </location>
</feature>
<dbReference type="InterPro" id="IPR050638">
    <property type="entry name" value="AA-Vitamin_Transporters"/>
</dbReference>
<feature type="transmembrane region" description="Helical" evidence="5">
    <location>
        <begin position="129"/>
        <end position="148"/>
    </location>
</feature>
<keyword evidence="4 5" id="KW-0472">Membrane</keyword>
<feature type="domain" description="EamA" evidence="6">
    <location>
        <begin position="12"/>
        <end position="142"/>
    </location>
</feature>
<comment type="subcellular location">
    <subcellularLocation>
        <location evidence="1">Membrane</location>
        <topology evidence="1">Multi-pass membrane protein</topology>
    </subcellularLocation>
</comment>
<dbReference type="Pfam" id="PF00892">
    <property type="entry name" value="EamA"/>
    <property type="match status" value="2"/>
</dbReference>
<dbReference type="AlphaFoldDB" id="A0A1Q8ZUN6"/>
<evidence type="ECO:0000256" key="5">
    <source>
        <dbReference type="SAM" id="Phobius"/>
    </source>
</evidence>
<feature type="transmembrane region" description="Helical" evidence="5">
    <location>
        <begin position="154"/>
        <end position="174"/>
    </location>
</feature>
<name>A0A1Q8ZUN6_9HYPH</name>
<feature type="domain" description="EamA" evidence="6">
    <location>
        <begin position="158"/>
        <end position="289"/>
    </location>
</feature>
<feature type="transmembrane region" description="Helical" evidence="5">
    <location>
        <begin position="69"/>
        <end position="90"/>
    </location>
</feature>
<dbReference type="GO" id="GO:0016020">
    <property type="term" value="C:membrane"/>
    <property type="evidence" value="ECO:0007669"/>
    <property type="project" value="UniProtKB-SubCell"/>
</dbReference>
<evidence type="ECO:0000313" key="8">
    <source>
        <dbReference type="Proteomes" id="UP000186894"/>
    </source>
</evidence>
<keyword evidence="2 5" id="KW-0812">Transmembrane</keyword>
<evidence type="ECO:0000256" key="3">
    <source>
        <dbReference type="ARBA" id="ARBA00022989"/>
    </source>
</evidence>
<dbReference type="Proteomes" id="UP000186894">
    <property type="component" value="Unassembled WGS sequence"/>
</dbReference>
<dbReference type="InterPro" id="IPR037185">
    <property type="entry name" value="EmrE-like"/>
</dbReference>
<keyword evidence="8" id="KW-1185">Reference proteome</keyword>
<protein>
    <recommendedName>
        <fullName evidence="6">EamA domain-containing protein</fullName>
    </recommendedName>
</protein>
<reference evidence="7 8" key="1">
    <citation type="submission" date="2016-09" db="EMBL/GenBank/DDBJ databases">
        <title>Rhizobium oryziradicis sp. nov., isolated from the root of rice.</title>
        <authorList>
            <person name="Zhao J."/>
            <person name="Zhang X."/>
        </authorList>
    </citation>
    <scope>NUCLEOTIDE SEQUENCE [LARGE SCALE GENOMIC DNA]</scope>
    <source>
        <strain evidence="7 8">N19</strain>
    </source>
</reference>
<dbReference type="EMBL" id="MKIM01000024">
    <property type="protein sequence ID" value="OLP45608.1"/>
    <property type="molecule type" value="Genomic_DNA"/>
</dbReference>
<evidence type="ECO:0000256" key="1">
    <source>
        <dbReference type="ARBA" id="ARBA00004141"/>
    </source>
</evidence>
<accession>A0A1Q8ZUN6</accession>
<dbReference type="STRING" id="1867956.BJF95_10610"/>
<comment type="caution">
    <text evidence="7">The sequence shown here is derived from an EMBL/GenBank/DDBJ whole genome shotgun (WGS) entry which is preliminary data.</text>
</comment>
<dbReference type="InterPro" id="IPR000620">
    <property type="entry name" value="EamA_dom"/>
</dbReference>
<dbReference type="SUPFAM" id="SSF103481">
    <property type="entry name" value="Multidrug resistance efflux transporter EmrE"/>
    <property type="match status" value="2"/>
</dbReference>
<keyword evidence="3 5" id="KW-1133">Transmembrane helix</keyword>
<sequence length="309" mass="33120">MTKHLPAKELGLLLLLAALWGAAYSFIRIGVETIPPITLISARTFLAGSLLLVILRLRKLSLPMDGLTWRRFCIQACLNSAVPFTLIAWAEQHVNAGLAVILNALTPIFAFLITAIFTRHESVTLPKLLGVLLGIAGTCLIVGMSVLQDNSSQFLPQLAVMLASVCYAMGAIFGRNFKGLDPMMPAAGSLICGSMMLIPLSLVIDHPWTLNPSRQSMLALVALSVFSTALAFAIYFRLVDTLGSIATTAQAYLRVPIGVGIGIVFLHEQTSTTLLIGLVLVVAGVIAMTLPASIWRIRRAPPLKTGSPH</sequence>
<evidence type="ECO:0000313" key="7">
    <source>
        <dbReference type="EMBL" id="OLP45608.1"/>
    </source>
</evidence>
<feature type="transmembrane region" description="Helical" evidence="5">
    <location>
        <begin position="251"/>
        <end position="267"/>
    </location>
</feature>
<dbReference type="OrthoDB" id="9810556at2"/>
<evidence type="ECO:0000256" key="4">
    <source>
        <dbReference type="ARBA" id="ARBA00023136"/>
    </source>
</evidence>
<dbReference type="PANTHER" id="PTHR32322">
    <property type="entry name" value="INNER MEMBRANE TRANSPORTER"/>
    <property type="match status" value="1"/>
</dbReference>
<evidence type="ECO:0000259" key="6">
    <source>
        <dbReference type="Pfam" id="PF00892"/>
    </source>
</evidence>
<gene>
    <name evidence="7" type="ORF">BJF95_10610</name>
</gene>
<feature type="transmembrane region" description="Helical" evidence="5">
    <location>
        <begin position="273"/>
        <end position="295"/>
    </location>
</feature>
<evidence type="ECO:0000256" key="2">
    <source>
        <dbReference type="ARBA" id="ARBA00022692"/>
    </source>
</evidence>
<dbReference type="RefSeq" id="WP_075638623.1">
    <property type="nucleotide sequence ID" value="NZ_MKIM01000024.1"/>
</dbReference>
<feature type="transmembrane region" description="Helical" evidence="5">
    <location>
        <begin position="216"/>
        <end position="239"/>
    </location>
</feature>
<organism evidence="7 8">
    <name type="scientific">Rhizobium oryziradicis</name>
    <dbReference type="NCBI Taxonomy" id="1867956"/>
    <lineage>
        <taxon>Bacteria</taxon>
        <taxon>Pseudomonadati</taxon>
        <taxon>Pseudomonadota</taxon>
        <taxon>Alphaproteobacteria</taxon>
        <taxon>Hyphomicrobiales</taxon>
        <taxon>Rhizobiaceae</taxon>
        <taxon>Rhizobium/Agrobacterium group</taxon>
        <taxon>Rhizobium</taxon>
    </lineage>
</organism>
<proteinExistence type="predicted"/>